<dbReference type="AlphaFoldDB" id="A0A2T1HY36"/>
<gene>
    <name evidence="2" type="ORF">SLNSH_04275</name>
</gene>
<dbReference type="OrthoDB" id="8479929at2"/>
<evidence type="ECO:0000313" key="2">
    <source>
        <dbReference type="EMBL" id="PSC06500.1"/>
    </source>
</evidence>
<protein>
    <submittedName>
        <fullName evidence="2">Phosphopantetheine-binding protein</fullName>
    </submittedName>
</protein>
<feature type="domain" description="Carrier" evidence="1">
    <location>
        <begin position="7"/>
        <end position="85"/>
    </location>
</feature>
<comment type="caution">
    <text evidence="2">The sequence shown here is derived from an EMBL/GenBank/DDBJ whole genome shotgun (WGS) entry which is preliminary data.</text>
</comment>
<sequence>MTSSSTADRDAITASLFDIVAEEAMVDRSAIRPEALLEELGVKSADFVMILMAVEEKFGVYLSVDEELAEAKTVRDLTDIVVTRIQEHRARAGA</sequence>
<reference evidence="3" key="1">
    <citation type="submission" date="2018-03" db="EMBL/GenBank/DDBJ databases">
        <authorList>
            <person name="Sun L."/>
            <person name="Liu H."/>
            <person name="Chen W."/>
            <person name="Huang K."/>
            <person name="Liu W."/>
            <person name="Gao X."/>
        </authorList>
    </citation>
    <scope>NUCLEOTIDE SEQUENCE [LARGE SCALE GENOMIC DNA]</scope>
    <source>
        <strain evidence="3">SH9</strain>
    </source>
</reference>
<dbReference type="Proteomes" id="UP000239772">
    <property type="component" value="Unassembled WGS sequence"/>
</dbReference>
<dbReference type="RefSeq" id="WP_106335414.1">
    <property type="nucleotide sequence ID" value="NZ_PVZS01000003.1"/>
</dbReference>
<keyword evidence="3" id="KW-1185">Reference proteome</keyword>
<accession>A0A2T1HY36</accession>
<dbReference type="InterPro" id="IPR009081">
    <property type="entry name" value="PP-bd_ACP"/>
</dbReference>
<proteinExistence type="predicted"/>
<organism evidence="2 3">
    <name type="scientific">Alsobacter soli</name>
    <dbReference type="NCBI Taxonomy" id="2109933"/>
    <lineage>
        <taxon>Bacteria</taxon>
        <taxon>Pseudomonadati</taxon>
        <taxon>Pseudomonadota</taxon>
        <taxon>Alphaproteobacteria</taxon>
        <taxon>Hyphomicrobiales</taxon>
        <taxon>Alsobacteraceae</taxon>
        <taxon>Alsobacter</taxon>
    </lineage>
</organism>
<name>A0A2T1HY36_9HYPH</name>
<evidence type="ECO:0000259" key="1">
    <source>
        <dbReference type="PROSITE" id="PS50075"/>
    </source>
</evidence>
<evidence type="ECO:0000313" key="3">
    <source>
        <dbReference type="Proteomes" id="UP000239772"/>
    </source>
</evidence>
<dbReference type="SUPFAM" id="SSF47336">
    <property type="entry name" value="ACP-like"/>
    <property type="match status" value="1"/>
</dbReference>
<dbReference type="Pfam" id="PF00550">
    <property type="entry name" value="PP-binding"/>
    <property type="match status" value="1"/>
</dbReference>
<dbReference type="Gene3D" id="1.10.1200.10">
    <property type="entry name" value="ACP-like"/>
    <property type="match status" value="1"/>
</dbReference>
<dbReference type="PROSITE" id="PS50075">
    <property type="entry name" value="CARRIER"/>
    <property type="match status" value="1"/>
</dbReference>
<dbReference type="EMBL" id="PVZS01000003">
    <property type="protein sequence ID" value="PSC06500.1"/>
    <property type="molecule type" value="Genomic_DNA"/>
</dbReference>
<dbReference type="InterPro" id="IPR036736">
    <property type="entry name" value="ACP-like_sf"/>
</dbReference>